<accession>A0ABP5RWT9</accession>
<evidence type="ECO:0000313" key="2">
    <source>
        <dbReference type="Proteomes" id="UP001500305"/>
    </source>
</evidence>
<reference evidence="2" key="1">
    <citation type="journal article" date="2019" name="Int. J. Syst. Evol. Microbiol.">
        <title>The Global Catalogue of Microorganisms (GCM) 10K type strain sequencing project: providing services to taxonomists for standard genome sequencing and annotation.</title>
        <authorList>
            <consortium name="The Broad Institute Genomics Platform"/>
            <consortium name="The Broad Institute Genome Sequencing Center for Infectious Disease"/>
            <person name="Wu L."/>
            <person name="Ma J."/>
        </authorList>
    </citation>
    <scope>NUCLEOTIDE SEQUENCE [LARGE SCALE GENOMIC DNA]</scope>
    <source>
        <strain evidence="2">JCM 7356</strain>
    </source>
</reference>
<gene>
    <name evidence="1" type="ORF">GCM10010430_76500</name>
</gene>
<sequence length="93" mass="10076">MSAQVGAKIRFSSPLNYAERGYNCGYNNVNWGYNVSPAVVAIAVSNMRRQGSPGTRAASSREERPAQRARRLHFCTALRAVSPVGISCIGMTL</sequence>
<dbReference type="Proteomes" id="UP001500305">
    <property type="component" value="Unassembled WGS sequence"/>
</dbReference>
<keyword evidence="2" id="KW-1185">Reference proteome</keyword>
<protein>
    <submittedName>
        <fullName evidence="1">Uncharacterized protein</fullName>
    </submittedName>
</protein>
<organism evidence="1 2">
    <name type="scientific">Kitasatospora cystarginea</name>
    <dbReference type="NCBI Taxonomy" id="58350"/>
    <lineage>
        <taxon>Bacteria</taxon>
        <taxon>Bacillati</taxon>
        <taxon>Actinomycetota</taxon>
        <taxon>Actinomycetes</taxon>
        <taxon>Kitasatosporales</taxon>
        <taxon>Streptomycetaceae</taxon>
        <taxon>Kitasatospora</taxon>
    </lineage>
</organism>
<proteinExistence type="predicted"/>
<name>A0ABP5RWT9_9ACTN</name>
<comment type="caution">
    <text evidence="1">The sequence shown here is derived from an EMBL/GenBank/DDBJ whole genome shotgun (WGS) entry which is preliminary data.</text>
</comment>
<dbReference type="EMBL" id="BAAATR010000066">
    <property type="protein sequence ID" value="GAA2279212.1"/>
    <property type="molecule type" value="Genomic_DNA"/>
</dbReference>
<evidence type="ECO:0000313" key="1">
    <source>
        <dbReference type="EMBL" id="GAA2279212.1"/>
    </source>
</evidence>